<dbReference type="InterPro" id="IPR036396">
    <property type="entry name" value="Cyt_P450_sf"/>
</dbReference>
<evidence type="ECO:0000256" key="13">
    <source>
        <dbReference type="SAM" id="Phobius"/>
    </source>
</evidence>
<proteinExistence type="inferred from homology"/>
<evidence type="ECO:0000256" key="9">
    <source>
        <dbReference type="ARBA" id="ARBA00023004"/>
    </source>
</evidence>
<keyword evidence="8" id="KW-0560">Oxidoreductase</keyword>
<protein>
    <submittedName>
        <fullName evidence="14">L-ornithine-N5-monooxygenase</fullName>
    </submittedName>
</protein>
<dbReference type="PRINTS" id="PR00465">
    <property type="entry name" value="EP450IV"/>
</dbReference>
<sequence>MSGTHLAALAAGALSYCLYFHHGEHHLRIALYIQILAATLISMVVFFQHQSHLDFLAALTQAASIEGSFLSGFYATTLFYRLFLHPLNAFPGPFGCKITSLFLPIIYRHNDGFRQLQTLHDQHGPFVRLRPDYLSIAHPKAVSAIYGPGSKCTKAPWYDLTQPMVSLQTLRNKKAHDERRRVWSAAFGDKALRGYEQRLRGYRNELMAHFSAQAADEQPVNVTKWFNLYNFDFMGDLAFGKSFNMLETSEDHWAIQLLKEALVPLGFAFPTWFFRLLMSLPVVSRDWWRLIDFCAQRMDDRMKTSVEIPDITSVLVAPLKGQQPTAQQRQLLRGDAQLIVVAGSDTTATTLAAAVYQLAQHPEQVQRLREELAPFMTDPSGEVLHEKISHLPHLNAIINETLRLHPPVAASLQRKTPPEGITIDGVYIPGNMTVMCPQNVLGRSHAAYERPTEFLPERWYLTPEMVKEKSAFAPFSAGPYGCIGKPLALLNVRTTLARLVTTFDFGYAPGEDGTAFEGMAKDSFTMGFGDLQILFRKRSGSLGVKWD</sequence>
<dbReference type="InterPro" id="IPR002403">
    <property type="entry name" value="Cyt_P450_E_grp-IV"/>
</dbReference>
<dbReference type="PRINTS" id="PR00385">
    <property type="entry name" value="P450"/>
</dbReference>
<dbReference type="GO" id="GO:0016020">
    <property type="term" value="C:membrane"/>
    <property type="evidence" value="ECO:0007669"/>
    <property type="project" value="UniProtKB-SubCell"/>
</dbReference>
<keyword evidence="5 13" id="KW-0812">Transmembrane</keyword>
<dbReference type="PANTHER" id="PTHR24305">
    <property type="entry name" value="CYTOCHROME P450"/>
    <property type="match status" value="1"/>
</dbReference>
<keyword evidence="6 12" id="KW-0479">Metal-binding</keyword>
<keyword evidence="15" id="KW-1185">Reference proteome</keyword>
<name>A0A319DXF4_ASPSB</name>
<dbReference type="GO" id="GO:0016705">
    <property type="term" value="F:oxidoreductase activity, acting on paired donors, with incorporation or reduction of molecular oxygen"/>
    <property type="evidence" value="ECO:0007669"/>
    <property type="project" value="InterPro"/>
</dbReference>
<evidence type="ECO:0000256" key="2">
    <source>
        <dbReference type="ARBA" id="ARBA00004370"/>
    </source>
</evidence>
<dbReference type="PANTHER" id="PTHR24305:SF112">
    <property type="entry name" value="L-ORNITHINE-N5-MONOOXYGENASE (EUROFUNG)"/>
    <property type="match status" value="1"/>
</dbReference>
<evidence type="ECO:0000256" key="7">
    <source>
        <dbReference type="ARBA" id="ARBA00022989"/>
    </source>
</evidence>
<organism evidence="14 15">
    <name type="scientific">Aspergillus sclerotiicarbonarius (strain CBS 121057 / IBT 28362)</name>
    <dbReference type="NCBI Taxonomy" id="1448318"/>
    <lineage>
        <taxon>Eukaryota</taxon>
        <taxon>Fungi</taxon>
        <taxon>Dikarya</taxon>
        <taxon>Ascomycota</taxon>
        <taxon>Pezizomycotina</taxon>
        <taxon>Eurotiomycetes</taxon>
        <taxon>Eurotiomycetidae</taxon>
        <taxon>Eurotiales</taxon>
        <taxon>Aspergillaceae</taxon>
        <taxon>Aspergillus</taxon>
        <taxon>Aspergillus subgen. Circumdati</taxon>
    </lineage>
</organism>
<evidence type="ECO:0000256" key="4">
    <source>
        <dbReference type="ARBA" id="ARBA00022617"/>
    </source>
</evidence>
<dbReference type="EMBL" id="KZ826405">
    <property type="protein sequence ID" value="PYI01890.1"/>
    <property type="molecule type" value="Genomic_DNA"/>
</dbReference>
<gene>
    <name evidence="14" type="ORF">BO78DRAFT_390752</name>
</gene>
<keyword evidence="10 14" id="KW-0503">Monooxygenase</keyword>
<comment type="cofactor">
    <cofactor evidence="1 12">
        <name>heme</name>
        <dbReference type="ChEBI" id="CHEBI:30413"/>
    </cofactor>
</comment>
<feature type="binding site" description="axial binding residue" evidence="12">
    <location>
        <position position="482"/>
    </location>
    <ligand>
        <name>heme</name>
        <dbReference type="ChEBI" id="CHEBI:30413"/>
    </ligand>
    <ligandPart>
        <name>Fe</name>
        <dbReference type="ChEBI" id="CHEBI:18248"/>
    </ligandPart>
</feature>
<dbReference type="GO" id="GO:1902181">
    <property type="term" value="P:verruculogen biosynthetic process"/>
    <property type="evidence" value="ECO:0007669"/>
    <property type="project" value="UniProtKB-ARBA"/>
</dbReference>
<dbReference type="SUPFAM" id="SSF48264">
    <property type="entry name" value="Cytochrome P450"/>
    <property type="match status" value="1"/>
</dbReference>
<dbReference type="Proteomes" id="UP000248423">
    <property type="component" value="Unassembled WGS sequence"/>
</dbReference>
<evidence type="ECO:0000256" key="11">
    <source>
        <dbReference type="ARBA" id="ARBA00023136"/>
    </source>
</evidence>
<evidence type="ECO:0000313" key="15">
    <source>
        <dbReference type="Proteomes" id="UP000248423"/>
    </source>
</evidence>
<keyword evidence="4 12" id="KW-0349">Heme</keyword>
<dbReference type="AlphaFoldDB" id="A0A319DXF4"/>
<feature type="transmembrane region" description="Helical" evidence="13">
    <location>
        <begin position="29"/>
        <end position="47"/>
    </location>
</feature>
<evidence type="ECO:0000313" key="14">
    <source>
        <dbReference type="EMBL" id="PYI01890.1"/>
    </source>
</evidence>
<dbReference type="GO" id="GO:0005506">
    <property type="term" value="F:iron ion binding"/>
    <property type="evidence" value="ECO:0007669"/>
    <property type="project" value="InterPro"/>
</dbReference>
<reference evidence="14 15" key="1">
    <citation type="submission" date="2018-02" db="EMBL/GenBank/DDBJ databases">
        <title>The genomes of Aspergillus section Nigri reveals drivers in fungal speciation.</title>
        <authorList>
            <consortium name="DOE Joint Genome Institute"/>
            <person name="Vesth T.C."/>
            <person name="Nybo J."/>
            <person name="Theobald S."/>
            <person name="Brandl J."/>
            <person name="Frisvad J.C."/>
            <person name="Nielsen K.F."/>
            <person name="Lyhne E.K."/>
            <person name="Kogle M.E."/>
            <person name="Kuo A."/>
            <person name="Riley R."/>
            <person name="Clum A."/>
            <person name="Nolan M."/>
            <person name="Lipzen A."/>
            <person name="Salamov A."/>
            <person name="Henrissat B."/>
            <person name="Wiebenga A."/>
            <person name="De vries R.P."/>
            <person name="Grigoriev I.V."/>
            <person name="Mortensen U.H."/>
            <person name="Andersen M.R."/>
            <person name="Baker S.E."/>
        </authorList>
    </citation>
    <scope>NUCLEOTIDE SEQUENCE [LARGE SCALE GENOMIC DNA]</scope>
    <source>
        <strain evidence="14 15">CBS 121057</strain>
    </source>
</reference>
<evidence type="ECO:0000256" key="3">
    <source>
        <dbReference type="ARBA" id="ARBA00010617"/>
    </source>
</evidence>
<dbReference type="FunFam" id="1.10.630.10:FF:000063">
    <property type="entry name" value="Cytochrome P450 monooxygenase"/>
    <property type="match status" value="1"/>
</dbReference>
<dbReference type="CDD" id="cd11061">
    <property type="entry name" value="CYP67-like"/>
    <property type="match status" value="1"/>
</dbReference>
<dbReference type="STRING" id="1448318.A0A319DXF4"/>
<evidence type="ECO:0000256" key="8">
    <source>
        <dbReference type="ARBA" id="ARBA00023002"/>
    </source>
</evidence>
<keyword evidence="9 12" id="KW-0408">Iron</keyword>
<evidence type="ECO:0000256" key="10">
    <source>
        <dbReference type="ARBA" id="ARBA00023033"/>
    </source>
</evidence>
<dbReference type="Pfam" id="PF00067">
    <property type="entry name" value="p450"/>
    <property type="match status" value="1"/>
</dbReference>
<comment type="similarity">
    <text evidence="3">Belongs to the cytochrome P450 family.</text>
</comment>
<keyword evidence="7 13" id="KW-1133">Transmembrane helix</keyword>
<dbReference type="Gene3D" id="1.10.630.10">
    <property type="entry name" value="Cytochrome P450"/>
    <property type="match status" value="1"/>
</dbReference>
<comment type="subcellular location">
    <subcellularLocation>
        <location evidence="2">Membrane</location>
    </subcellularLocation>
</comment>
<keyword evidence="11 13" id="KW-0472">Membrane</keyword>
<dbReference type="InterPro" id="IPR050121">
    <property type="entry name" value="Cytochrome_P450_monoxygenase"/>
</dbReference>
<dbReference type="GO" id="GO:0004497">
    <property type="term" value="F:monooxygenase activity"/>
    <property type="evidence" value="ECO:0007669"/>
    <property type="project" value="UniProtKB-KW"/>
</dbReference>
<dbReference type="InterPro" id="IPR001128">
    <property type="entry name" value="Cyt_P450"/>
</dbReference>
<evidence type="ECO:0000256" key="1">
    <source>
        <dbReference type="ARBA" id="ARBA00001971"/>
    </source>
</evidence>
<evidence type="ECO:0000256" key="12">
    <source>
        <dbReference type="PIRSR" id="PIRSR602403-1"/>
    </source>
</evidence>
<dbReference type="GO" id="GO:0020037">
    <property type="term" value="F:heme binding"/>
    <property type="evidence" value="ECO:0007669"/>
    <property type="project" value="InterPro"/>
</dbReference>
<dbReference type="OrthoDB" id="6692864at2759"/>
<dbReference type="VEuPathDB" id="FungiDB:BO78DRAFT_390752"/>
<evidence type="ECO:0000256" key="5">
    <source>
        <dbReference type="ARBA" id="ARBA00022692"/>
    </source>
</evidence>
<evidence type="ECO:0000256" key="6">
    <source>
        <dbReference type="ARBA" id="ARBA00022723"/>
    </source>
</evidence>
<accession>A0A319DXF4</accession>